<protein>
    <submittedName>
        <fullName evidence="1">Uncharacterized protein</fullName>
    </submittedName>
</protein>
<evidence type="ECO:0000313" key="1">
    <source>
        <dbReference type="EMBL" id="QCD83375.1"/>
    </source>
</evidence>
<evidence type="ECO:0000313" key="2">
    <source>
        <dbReference type="Proteomes" id="UP000501690"/>
    </source>
</evidence>
<dbReference type="EMBL" id="CP039346">
    <property type="protein sequence ID" value="QCD83375.1"/>
    <property type="molecule type" value="Genomic_DNA"/>
</dbReference>
<keyword evidence="2" id="KW-1185">Reference proteome</keyword>
<dbReference type="AlphaFoldDB" id="A0A4D6L4I9"/>
<sequence>MPNHYWLLGIAWRHVLNRQAVHQDLGTPVRVAWWFLIAARRFITESHETIKNGYVTWRSILSRQAVSGQKPRIYENSREMEGNSTFRPWNHSKIIKTRLNKH</sequence>
<name>A0A4D6L4I9_VIGUN</name>
<gene>
    <name evidence="1" type="ORF">DEO72_LG2g3719</name>
</gene>
<dbReference type="Proteomes" id="UP000501690">
    <property type="component" value="Linkage Group LG2"/>
</dbReference>
<reference evidence="1 2" key="1">
    <citation type="submission" date="2019-04" db="EMBL/GenBank/DDBJ databases">
        <title>An improved genome assembly and genetic linkage map for asparagus bean, Vigna unguiculata ssp. sesquipedialis.</title>
        <authorList>
            <person name="Xia Q."/>
            <person name="Zhang R."/>
            <person name="Dong Y."/>
        </authorList>
    </citation>
    <scope>NUCLEOTIDE SEQUENCE [LARGE SCALE GENOMIC DNA]</scope>
    <source>
        <tissue evidence="1">Leaf</tissue>
    </source>
</reference>
<organism evidence="1 2">
    <name type="scientific">Vigna unguiculata</name>
    <name type="common">Cowpea</name>
    <dbReference type="NCBI Taxonomy" id="3917"/>
    <lineage>
        <taxon>Eukaryota</taxon>
        <taxon>Viridiplantae</taxon>
        <taxon>Streptophyta</taxon>
        <taxon>Embryophyta</taxon>
        <taxon>Tracheophyta</taxon>
        <taxon>Spermatophyta</taxon>
        <taxon>Magnoliopsida</taxon>
        <taxon>eudicotyledons</taxon>
        <taxon>Gunneridae</taxon>
        <taxon>Pentapetalae</taxon>
        <taxon>rosids</taxon>
        <taxon>fabids</taxon>
        <taxon>Fabales</taxon>
        <taxon>Fabaceae</taxon>
        <taxon>Papilionoideae</taxon>
        <taxon>50 kb inversion clade</taxon>
        <taxon>NPAAA clade</taxon>
        <taxon>indigoferoid/millettioid clade</taxon>
        <taxon>Phaseoleae</taxon>
        <taxon>Vigna</taxon>
    </lineage>
</organism>
<proteinExistence type="predicted"/>
<accession>A0A4D6L4I9</accession>